<sequence>MKIAVTGKMCSGKTTLCNYLCELEPRFEIFSFGKKVKQVARDLFKMDPLVKDRSLLTSIGQKMREIDQDVWVNYVISECKDKEYCLVDDLRYQNEYEALVNNGFKIIQLNVSPELQEERIKIVYPENYKDHLKNRNHASELNTFQWLSIGDKKHPHLSIDSSMPVEDIKKLVGEFINSYTS</sequence>
<dbReference type="SUPFAM" id="SSF52540">
    <property type="entry name" value="P-loop containing nucleoside triphosphate hydrolases"/>
    <property type="match status" value="1"/>
</dbReference>
<organism evidence="1">
    <name type="scientific">viral metagenome</name>
    <dbReference type="NCBI Taxonomy" id="1070528"/>
    <lineage>
        <taxon>unclassified sequences</taxon>
        <taxon>metagenomes</taxon>
        <taxon>organismal metagenomes</taxon>
    </lineage>
</organism>
<dbReference type="InterPro" id="IPR027417">
    <property type="entry name" value="P-loop_NTPase"/>
</dbReference>
<proteinExistence type="predicted"/>
<dbReference type="EMBL" id="MN738838">
    <property type="protein sequence ID" value="QHT39059.1"/>
    <property type="molecule type" value="Genomic_DNA"/>
</dbReference>
<dbReference type="AlphaFoldDB" id="A0A6C0FF03"/>
<reference evidence="1" key="1">
    <citation type="journal article" date="2020" name="Nature">
        <title>Giant virus diversity and host interactions through global metagenomics.</title>
        <authorList>
            <person name="Schulz F."/>
            <person name="Roux S."/>
            <person name="Paez-Espino D."/>
            <person name="Jungbluth S."/>
            <person name="Walsh D.A."/>
            <person name="Denef V.J."/>
            <person name="McMahon K.D."/>
            <person name="Konstantinidis K.T."/>
            <person name="Eloe-Fadrosh E.A."/>
            <person name="Kyrpides N.C."/>
            <person name="Woyke T."/>
        </authorList>
    </citation>
    <scope>NUCLEOTIDE SEQUENCE</scope>
    <source>
        <strain evidence="1">GVMAG-S-ERX556126-94</strain>
    </source>
</reference>
<evidence type="ECO:0000313" key="1">
    <source>
        <dbReference type="EMBL" id="QHT39059.1"/>
    </source>
</evidence>
<dbReference type="Gene3D" id="3.40.50.300">
    <property type="entry name" value="P-loop containing nucleotide triphosphate hydrolases"/>
    <property type="match status" value="1"/>
</dbReference>
<dbReference type="Pfam" id="PF13238">
    <property type="entry name" value="AAA_18"/>
    <property type="match status" value="1"/>
</dbReference>
<protein>
    <submittedName>
        <fullName evidence="1">Uncharacterized protein</fullName>
    </submittedName>
</protein>
<name>A0A6C0FF03_9ZZZZ</name>
<accession>A0A6C0FF03</accession>